<dbReference type="EMBL" id="CAJGYO010000002">
    <property type="protein sequence ID" value="CAD6215321.1"/>
    <property type="molecule type" value="Genomic_DNA"/>
</dbReference>
<name>A0A811N687_9POAL</name>
<proteinExistence type="predicted"/>
<organism evidence="3 4">
    <name type="scientific">Miscanthus lutarioriparius</name>
    <dbReference type="NCBI Taxonomy" id="422564"/>
    <lineage>
        <taxon>Eukaryota</taxon>
        <taxon>Viridiplantae</taxon>
        <taxon>Streptophyta</taxon>
        <taxon>Embryophyta</taxon>
        <taxon>Tracheophyta</taxon>
        <taxon>Spermatophyta</taxon>
        <taxon>Magnoliopsida</taxon>
        <taxon>Liliopsida</taxon>
        <taxon>Poales</taxon>
        <taxon>Poaceae</taxon>
        <taxon>PACMAD clade</taxon>
        <taxon>Panicoideae</taxon>
        <taxon>Andropogonodae</taxon>
        <taxon>Andropogoneae</taxon>
        <taxon>Saccharinae</taxon>
        <taxon>Miscanthus</taxon>
    </lineage>
</organism>
<dbReference type="AlphaFoldDB" id="A0A811N687"/>
<gene>
    <name evidence="3" type="ORF">NCGR_LOCUS10584</name>
</gene>
<evidence type="ECO:0000313" key="3">
    <source>
        <dbReference type="EMBL" id="CAD6215321.1"/>
    </source>
</evidence>
<sequence length="116" mass="11837">MHAELANSLSASRYKRAPPGFHETNSRIRPSPSAATCKPAAPLARIDMAASGGGAAALRGLVVVLAVLSVSVWGAVATINVKETCSFTAHPDLCEKDMTQLLGLEGAPAPAPATSD</sequence>
<feature type="transmembrane region" description="Helical" evidence="2">
    <location>
        <begin position="56"/>
        <end position="76"/>
    </location>
</feature>
<keyword evidence="2" id="KW-0812">Transmembrane</keyword>
<evidence type="ECO:0000313" key="4">
    <source>
        <dbReference type="Proteomes" id="UP000604825"/>
    </source>
</evidence>
<protein>
    <submittedName>
        <fullName evidence="3">Uncharacterized protein</fullName>
    </submittedName>
</protein>
<evidence type="ECO:0000256" key="1">
    <source>
        <dbReference type="SAM" id="MobiDB-lite"/>
    </source>
</evidence>
<keyword evidence="2" id="KW-0472">Membrane</keyword>
<keyword evidence="4" id="KW-1185">Reference proteome</keyword>
<comment type="caution">
    <text evidence="3">The sequence shown here is derived from an EMBL/GenBank/DDBJ whole genome shotgun (WGS) entry which is preliminary data.</text>
</comment>
<feature type="region of interest" description="Disordered" evidence="1">
    <location>
        <begin position="1"/>
        <end position="34"/>
    </location>
</feature>
<reference evidence="3" key="1">
    <citation type="submission" date="2020-10" db="EMBL/GenBank/DDBJ databases">
        <authorList>
            <person name="Han B."/>
            <person name="Lu T."/>
            <person name="Zhao Q."/>
            <person name="Huang X."/>
            <person name="Zhao Y."/>
        </authorList>
    </citation>
    <scope>NUCLEOTIDE SEQUENCE</scope>
</reference>
<keyword evidence="2" id="KW-1133">Transmembrane helix</keyword>
<dbReference type="Proteomes" id="UP000604825">
    <property type="component" value="Unassembled WGS sequence"/>
</dbReference>
<accession>A0A811N687</accession>
<evidence type="ECO:0000256" key="2">
    <source>
        <dbReference type="SAM" id="Phobius"/>
    </source>
</evidence>